<dbReference type="GO" id="GO:0000723">
    <property type="term" value="P:telomere maintenance"/>
    <property type="evidence" value="ECO:0007669"/>
    <property type="project" value="InterPro"/>
</dbReference>
<dbReference type="Proteomes" id="UP001237642">
    <property type="component" value="Unassembled WGS sequence"/>
</dbReference>
<comment type="catalytic activity">
    <reaction evidence="1">
        <text>ATP + H2O = ADP + phosphate + H(+)</text>
        <dbReference type="Rhea" id="RHEA:13065"/>
        <dbReference type="ChEBI" id="CHEBI:15377"/>
        <dbReference type="ChEBI" id="CHEBI:15378"/>
        <dbReference type="ChEBI" id="CHEBI:30616"/>
        <dbReference type="ChEBI" id="CHEBI:43474"/>
        <dbReference type="ChEBI" id="CHEBI:456216"/>
        <dbReference type="EC" id="5.6.2.3"/>
    </reaction>
</comment>
<protein>
    <recommendedName>
        <fullName evidence="1">ATP-dependent DNA helicase</fullName>
        <ecNumber evidence="1">5.6.2.3</ecNumber>
    </recommendedName>
</protein>
<feature type="compositionally biased region" description="Polar residues" evidence="2">
    <location>
        <begin position="48"/>
        <end position="60"/>
    </location>
</feature>
<dbReference type="PANTHER" id="PTHR47165">
    <property type="entry name" value="OS03G0429900 PROTEIN"/>
    <property type="match status" value="1"/>
</dbReference>
<dbReference type="Pfam" id="PF05970">
    <property type="entry name" value="PIF1"/>
    <property type="match status" value="1"/>
</dbReference>
<evidence type="ECO:0000313" key="4">
    <source>
        <dbReference type="EMBL" id="KAK1363736.1"/>
    </source>
</evidence>
<dbReference type="EMBL" id="JAUIZM010000009">
    <property type="protein sequence ID" value="KAK1363736.1"/>
    <property type="molecule type" value="Genomic_DNA"/>
</dbReference>
<comment type="caution">
    <text evidence="4">The sequence shown here is derived from an EMBL/GenBank/DDBJ whole genome shotgun (WGS) entry which is preliminary data.</text>
</comment>
<dbReference type="InterPro" id="IPR010285">
    <property type="entry name" value="DNA_helicase_pif1-like_DEAD"/>
</dbReference>
<dbReference type="InterPro" id="IPR027417">
    <property type="entry name" value="P-loop_NTPase"/>
</dbReference>
<keyword evidence="1" id="KW-0378">Hydrolase</keyword>
<dbReference type="InterPro" id="IPR012340">
    <property type="entry name" value="NA-bd_OB-fold"/>
</dbReference>
<organism evidence="4 5">
    <name type="scientific">Heracleum sosnowskyi</name>
    <dbReference type="NCBI Taxonomy" id="360622"/>
    <lineage>
        <taxon>Eukaryota</taxon>
        <taxon>Viridiplantae</taxon>
        <taxon>Streptophyta</taxon>
        <taxon>Embryophyta</taxon>
        <taxon>Tracheophyta</taxon>
        <taxon>Spermatophyta</taxon>
        <taxon>Magnoliopsida</taxon>
        <taxon>eudicotyledons</taxon>
        <taxon>Gunneridae</taxon>
        <taxon>Pentapetalae</taxon>
        <taxon>asterids</taxon>
        <taxon>campanulids</taxon>
        <taxon>Apiales</taxon>
        <taxon>Apiaceae</taxon>
        <taxon>Apioideae</taxon>
        <taxon>apioid superclade</taxon>
        <taxon>Tordylieae</taxon>
        <taxon>Tordyliinae</taxon>
        <taxon>Heracleum</taxon>
    </lineage>
</organism>
<feature type="region of interest" description="Disordered" evidence="2">
    <location>
        <begin position="1"/>
        <end position="60"/>
    </location>
</feature>
<dbReference type="GO" id="GO:0006310">
    <property type="term" value="P:DNA recombination"/>
    <property type="evidence" value="ECO:0007669"/>
    <property type="project" value="UniProtKB-KW"/>
</dbReference>
<accession>A0AAD8M7N9</accession>
<dbReference type="GO" id="GO:0043139">
    <property type="term" value="F:5'-3' DNA helicase activity"/>
    <property type="evidence" value="ECO:0007669"/>
    <property type="project" value="UniProtKB-EC"/>
</dbReference>
<keyword evidence="1" id="KW-0233">DNA recombination</keyword>
<evidence type="ECO:0000256" key="1">
    <source>
        <dbReference type="RuleBase" id="RU363044"/>
    </source>
</evidence>
<comment type="cofactor">
    <cofactor evidence="1">
        <name>Mg(2+)</name>
        <dbReference type="ChEBI" id="CHEBI:18420"/>
    </cofactor>
</comment>
<proteinExistence type="inferred from homology"/>
<dbReference type="Gene3D" id="3.40.50.300">
    <property type="entry name" value="P-loop containing nucleotide triphosphate hydrolases"/>
    <property type="match status" value="1"/>
</dbReference>
<dbReference type="GO" id="GO:0005524">
    <property type="term" value="F:ATP binding"/>
    <property type="evidence" value="ECO:0007669"/>
    <property type="project" value="UniProtKB-KW"/>
</dbReference>
<feature type="domain" description="DNA helicase Pif1-like DEAD-box helicase" evidence="3">
    <location>
        <begin position="233"/>
        <end position="278"/>
    </location>
</feature>
<dbReference type="PANTHER" id="PTHR47165:SF4">
    <property type="entry name" value="OS03G0429900 PROTEIN"/>
    <property type="match status" value="1"/>
</dbReference>
<keyword evidence="1" id="KW-0227">DNA damage</keyword>
<evidence type="ECO:0000259" key="3">
    <source>
        <dbReference type="Pfam" id="PF05970"/>
    </source>
</evidence>
<dbReference type="Gene3D" id="2.40.50.140">
    <property type="entry name" value="Nucleic acid-binding proteins"/>
    <property type="match status" value="1"/>
</dbReference>
<feature type="compositionally biased region" description="Polar residues" evidence="2">
    <location>
        <begin position="1"/>
        <end position="14"/>
    </location>
</feature>
<keyword evidence="1" id="KW-0347">Helicase</keyword>
<comment type="similarity">
    <text evidence="1">Belongs to the helicase family.</text>
</comment>
<evidence type="ECO:0000313" key="5">
    <source>
        <dbReference type="Proteomes" id="UP001237642"/>
    </source>
</evidence>
<keyword evidence="1" id="KW-0067">ATP-binding</keyword>
<sequence length="634" mass="72221">MDISCSHQDNISGNTRKRGRPRKDEVVGSSHTSPHVSLPQKRPVGQLESPTTTKTPQCHGTYNDPYGIGHSYDDNRNGVIGTSSRHSKDNSVNLLSSFDDVNDSESHEYGEDDMIDDENEIDENVEDFSNSEDAIENDTVMSQAHRDDMINDENGEEFANSEDAIDNDIVASDAHRELERILNCIGKSLRSYADMPFPPPEFLCGISNTLIAEERSYDIQTMMVEHQQLHSSLNADQMIIYDAVIESVYNKRGKVFFVYGSGGCGKTFLWRTIISRMSTSLVSRLKQHYISCWSTDFPFHRKCKNWILILQKTHIHAFAGLEFVNGIDFVPQEGKVYSISNFSVGNTKYSYSVVSNKKNLYFLNFTKMIEVEEDDEMIPKYKFELAAFNTLKDKVGDTKILTDLMGLVQNRLPMQSRNTQTGPKDVLLFDISDGSSTVKVTVWADLAHKLNEELDGMLGQDNIIIITSCGITEYHEQLQASTLSPSKFYINPEYDAVNNLRYRLNVMNEPIVLDDKFPAGDCAVNKTPVYNLKEIMDLRNSELKEMDVICHVSICSVEEQSKWWFYVCDSCPNEVCVKDDNYKCECGKIGSYPDKRFKPHWSKSKGRERRPITFIRSWYLSLLTMTVLLTIHQS</sequence>
<gene>
    <name evidence="4" type="ORF">POM88_039297</name>
</gene>
<keyword evidence="1" id="KW-0547">Nucleotide-binding</keyword>
<evidence type="ECO:0000256" key="2">
    <source>
        <dbReference type="SAM" id="MobiDB-lite"/>
    </source>
</evidence>
<name>A0AAD8M7N9_9APIA</name>
<reference evidence="4" key="2">
    <citation type="submission" date="2023-05" db="EMBL/GenBank/DDBJ databases">
        <authorList>
            <person name="Schelkunov M.I."/>
        </authorList>
    </citation>
    <scope>NUCLEOTIDE SEQUENCE</scope>
    <source>
        <strain evidence="4">Hsosn_3</strain>
        <tissue evidence="4">Leaf</tissue>
    </source>
</reference>
<dbReference type="EC" id="5.6.2.3" evidence="1"/>
<keyword evidence="1" id="KW-0234">DNA repair</keyword>
<dbReference type="GO" id="GO:0006281">
    <property type="term" value="P:DNA repair"/>
    <property type="evidence" value="ECO:0007669"/>
    <property type="project" value="UniProtKB-KW"/>
</dbReference>
<dbReference type="AlphaFoldDB" id="A0AAD8M7N9"/>
<dbReference type="GO" id="GO:0016787">
    <property type="term" value="F:hydrolase activity"/>
    <property type="evidence" value="ECO:0007669"/>
    <property type="project" value="UniProtKB-KW"/>
</dbReference>
<dbReference type="SUPFAM" id="SSF52540">
    <property type="entry name" value="P-loop containing nucleoside triphosphate hydrolases"/>
    <property type="match status" value="1"/>
</dbReference>
<dbReference type="SUPFAM" id="SSF50249">
    <property type="entry name" value="Nucleic acid-binding proteins"/>
    <property type="match status" value="1"/>
</dbReference>
<keyword evidence="5" id="KW-1185">Reference proteome</keyword>
<reference evidence="4" key="1">
    <citation type="submission" date="2023-02" db="EMBL/GenBank/DDBJ databases">
        <title>Genome of toxic invasive species Heracleum sosnowskyi carries increased number of genes despite the absence of recent whole-genome duplications.</title>
        <authorList>
            <person name="Schelkunov M."/>
            <person name="Shtratnikova V."/>
            <person name="Makarenko M."/>
            <person name="Klepikova A."/>
            <person name="Omelchenko D."/>
            <person name="Novikova G."/>
            <person name="Obukhova E."/>
            <person name="Bogdanov V."/>
            <person name="Penin A."/>
            <person name="Logacheva M."/>
        </authorList>
    </citation>
    <scope>NUCLEOTIDE SEQUENCE</scope>
    <source>
        <strain evidence="4">Hsosn_3</strain>
        <tissue evidence="4">Leaf</tissue>
    </source>
</reference>